<dbReference type="KEGG" id="pfd:PFDG_02197"/>
<sequence length="50" mass="6103">MENTIDSVLLIFVQHISCLMFMFFFKDIFFSKREGGEKYIKESYFSLYMK</sequence>
<protein>
    <submittedName>
        <fullName evidence="2">Uncharacterized protein</fullName>
    </submittedName>
</protein>
<keyword evidence="1" id="KW-0472">Membrane</keyword>
<dbReference type="Proteomes" id="UP000054282">
    <property type="component" value="Unassembled WGS sequence"/>
</dbReference>
<feature type="transmembrane region" description="Helical" evidence="1">
    <location>
        <begin position="6"/>
        <end position="25"/>
    </location>
</feature>
<accession>A0A0L7M0N7</accession>
<reference evidence="3" key="1">
    <citation type="submission" date="2006-09" db="EMBL/GenBank/DDBJ databases">
        <title>Annotation of Plasmodium falciparum Dd2.</title>
        <authorList>
            <consortium name="The Broad Institute Genome Sequencing Platform"/>
            <person name="Volkman S.K."/>
            <person name="Neafsey D.E."/>
            <person name="Dash A.P."/>
            <person name="Chitnis C.E."/>
            <person name="Hartl D.L."/>
            <person name="Young S.K."/>
            <person name="Zeng Q."/>
            <person name="Koehrsen M."/>
            <person name="Alvarado L."/>
            <person name="Berlin A."/>
            <person name="Borenstein D."/>
            <person name="Chapman S.B."/>
            <person name="Chen Z."/>
            <person name="Engels R."/>
            <person name="Freedman E."/>
            <person name="Gellesch M."/>
            <person name="Goldberg J."/>
            <person name="Griggs A."/>
            <person name="Gujja S."/>
            <person name="Heilman E.R."/>
            <person name="Heiman D.I."/>
            <person name="Howarth C."/>
            <person name="Jen D."/>
            <person name="Larson L."/>
            <person name="Mehta T."/>
            <person name="Neiman D."/>
            <person name="Park D."/>
            <person name="Pearson M."/>
            <person name="Roberts A."/>
            <person name="Saif S."/>
            <person name="Shea T."/>
            <person name="Shenoy N."/>
            <person name="Sisk P."/>
            <person name="Stolte C."/>
            <person name="Sykes S."/>
            <person name="Walk T."/>
            <person name="White J."/>
            <person name="Yandava C."/>
            <person name="Haas B."/>
            <person name="Henn M.R."/>
            <person name="Nusbaum C."/>
            <person name="Birren B."/>
        </authorList>
    </citation>
    <scope>NUCLEOTIDE SEQUENCE [LARGE SCALE GENOMIC DNA]</scope>
</reference>
<evidence type="ECO:0000313" key="2">
    <source>
        <dbReference type="EMBL" id="KOB86429.1"/>
    </source>
</evidence>
<dbReference type="AlphaFoldDB" id="A0A0L7M0N7"/>
<gene>
    <name evidence="2" type="ORF">PFDG_02197</name>
</gene>
<proteinExistence type="predicted"/>
<reference evidence="3" key="2">
    <citation type="submission" date="2006-09" db="EMBL/GenBank/DDBJ databases">
        <title>The genome sequence of Plasmodium falciparum Dd2.</title>
        <authorList>
            <consortium name="The Broad Institute Genome Sequencing Platform"/>
            <person name="Birren B."/>
            <person name="Lander E."/>
            <person name="Galagan J."/>
            <person name="Nusbaum C."/>
            <person name="Devon K."/>
            <person name="Henn M."/>
            <person name="Jaffe D."/>
            <person name="Butler J."/>
            <person name="Alvarez P."/>
            <person name="Gnerre S."/>
            <person name="Grabherr M."/>
            <person name="Kleber M."/>
            <person name="Mauceli E."/>
            <person name="Brockman W."/>
            <person name="MacCallum I.A."/>
            <person name="Rounsley S."/>
            <person name="Young S."/>
            <person name="LaButti K."/>
            <person name="Pushparaj V."/>
            <person name="DeCaprio D."/>
            <person name="Crawford M."/>
            <person name="Koehrsen M."/>
            <person name="Engels R."/>
            <person name="Montgomery P."/>
            <person name="Pearson M."/>
            <person name="Howarth C."/>
            <person name="Larson L."/>
            <person name="Luoma S."/>
            <person name="White J."/>
            <person name="Kodira C."/>
            <person name="Zeng Q."/>
            <person name="O'Leary S."/>
            <person name="Yandava C."/>
            <person name="Alvarado L."/>
            <person name="Wirth D."/>
            <person name="Volkman S."/>
            <person name="Hartl D."/>
        </authorList>
    </citation>
    <scope>NUCLEOTIDE SEQUENCE [LARGE SCALE GENOMIC DNA]</scope>
</reference>
<organism evidence="2 3">
    <name type="scientific">Plasmodium falciparum (isolate Dd2)</name>
    <dbReference type="NCBI Taxonomy" id="57267"/>
    <lineage>
        <taxon>Eukaryota</taxon>
        <taxon>Sar</taxon>
        <taxon>Alveolata</taxon>
        <taxon>Apicomplexa</taxon>
        <taxon>Aconoidasida</taxon>
        <taxon>Haemosporida</taxon>
        <taxon>Plasmodiidae</taxon>
        <taxon>Plasmodium</taxon>
        <taxon>Plasmodium (Laverania)</taxon>
    </lineage>
</organism>
<evidence type="ECO:0000256" key="1">
    <source>
        <dbReference type="SAM" id="Phobius"/>
    </source>
</evidence>
<dbReference type="EMBL" id="DS016295">
    <property type="protein sequence ID" value="KOB86429.1"/>
    <property type="molecule type" value="Genomic_DNA"/>
</dbReference>
<evidence type="ECO:0000313" key="3">
    <source>
        <dbReference type="Proteomes" id="UP000054282"/>
    </source>
</evidence>
<name>A0A0L7M0N7_PLAF4</name>
<keyword evidence="1" id="KW-1133">Transmembrane helix</keyword>
<keyword evidence="1" id="KW-0812">Transmembrane</keyword>